<evidence type="ECO:0000256" key="2">
    <source>
        <dbReference type="ARBA" id="ARBA00022485"/>
    </source>
</evidence>
<protein>
    <submittedName>
        <fullName evidence="9">Iron-sulfur cluster-binding protein</fullName>
    </submittedName>
</protein>
<evidence type="ECO:0000256" key="5">
    <source>
        <dbReference type="ARBA" id="ARBA00022982"/>
    </source>
</evidence>
<keyword evidence="7" id="KW-0411">Iron-sulfur</keyword>
<dbReference type="PANTHER" id="PTHR47153">
    <property type="entry name" value="LACTATE UTILIZATION PROTEIN B"/>
    <property type="match status" value="1"/>
</dbReference>
<name>A0A532V0G8_UNCL8</name>
<evidence type="ECO:0000256" key="7">
    <source>
        <dbReference type="ARBA" id="ARBA00023014"/>
    </source>
</evidence>
<feature type="domain" description="4Fe-4S ferredoxin-type" evidence="8">
    <location>
        <begin position="308"/>
        <end position="330"/>
    </location>
</feature>
<dbReference type="InterPro" id="IPR024185">
    <property type="entry name" value="FTHF_cligase-like_sf"/>
</dbReference>
<dbReference type="InterPro" id="IPR009051">
    <property type="entry name" value="Helical_ferredxn"/>
</dbReference>
<proteinExistence type="predicted"/>
<dbReference type="NCBIfam" id="TIGR00273">
    <property type="entry name" value="LutB/LldF family L-lactate oxidation iron-sulfur protein"/>
    <property type="match status" value="1"/>
</dbReference>
<dbReference type="SUPFAM" id="SSF46548">
    <property type="entry name" value="alpha-helical ferredoxin"/>
    <property type="match status" value="1"/>
</dbReference>
<dbReference type="InterPro" id="IPR017896">
    <property type="entry name" value="4Fe4S_Fe-S-bd"/>
</dbReference>
<keyword evidence="4" id="KW-0677">Repeat</keyword>
<sequence length="478" mass="52542">MQSDPTKIKSYIRSALEDEALRQAVKKATDHSLTKRAEVVAELPHWENLRDRAAHIRNCAITGLEEHLLMLEERASAKGIEVHWAKDAAEAKRIVGDICTAATRVSGSSERPIIAKSKSMTTEEIGLTPYLEGQGFEVVETDLGEYIVQIAGQMPSHITAPALHLSRSDVGRLFADKLGVEYEDDPVKLIGIARKVLREKFMKAEIGITGVNFAVAESGTPVMVENEGNGRLVGAIPRVQISVMGIEKVIPTFEDLMVLLELLPRSATGQRITGSVLFFNRPRKEGETDGPEQMHLVIVDNGRTKALADPDLREVLRCIRCGACLNTCPVYRQTGGHAYGWIYPGPIGAVLAPIFLGLDKAGDHPFASSLCGSCSEICPVKIDLHRLLLNLRSRVTSEIAGWSGERAVISGWQSVMSRPDLYRALAGLPRFILHDILQGRWSPPLPIWGKSRSSPPLARSSFSEMFLKEFTNQEKPEG</sequence>
<dbReference type="Gene3D" id="3.40.50.10420">
    <property type="entry name" value="NagB/RpiA/CoA transferase-like"/>
    <property type="match status" value="1"/>
</dbReference>
<dbReference type="Gene3D" id="1.10.1060.10">
    <property type="entry name" value="Alpha-helical ferredoxin"/>
    <property type="match status" value="1"/>
</dbReference>
<dbReference type="Proteomes" id="UP000319619">
    <property type="component" value="Unassembled WGS sequence"/>
</dbReference>
<evidence type="ECO:0000256" key="4">
    <source>
        <dbReference type="ARBA" id="ARBA00022737"/>
    </source>
</evidence>
<evidence type="ECO:0000256" key="3">
    <source>
        <dbReference type="ARBA" id="ARBA00022723"/>
    </source>
</evidence>
<dbReference type="PROSITE" id="PS00198">
    <property type="entry name" value="4FE4S_FER_1"/>
    <property type="match status" value="1"/>
</dbReference>
<dbReference type="GO" id="GO:0046872">
    <property type="term" value="F:metal ion binding"/>
    <property type="evidence" value="ECO:0007669"/>
    <property type="project" value="UniProtKB-KW"/>
</dbReference>
<dbReference type="InterPro" id="IPR004452">
    <property type="entry name" value="LutB/LldF"/>
</dbReference>
<dbReference type="PANTHER" id="PTHR47153:SF2">
    <property type="entry name" value="LACTATE UTILIZATION PROTEIN B"/>
    <property type="match status" value="1"/>
</dbReference>
<keyword evidence="2" id="KW-0004">4Fe-4S</keyword>
<evidence type="ECO:0000256" key="1">
    <source>
        <dbReference type="ARBA" id="ARBA00022448"/>
    </source>
</evidence>
<dbReference type="InterPro" id="IPR003741">
    <property type="entry name" value="LUD_dom"/>
</dbReference>
<organism evidence="9 10">
    <name type="scientific">candidate division LCP-89 bacterium B3_LCP</name>
    <dbReference type="NCBI Taxonomy" id="2012998"/>
    <lineage>
        <taxon>Bacteria</taxon>
        <taxon>Pseudomonadati</taxon>
        <taxon>Bacteria division LCP-89</taxon>
    </lineage>
</organism>
<gene>
    <name evidence="9" type="ORF">CEE37_06615</name>
</gene>
<dbReference type="SUPFAM" id="SSF100950">
    <property type="entry name" value="NagB/RpiA/CoA transferase-like"/>
    <property type="match status" value="1"/>
</dbReference>
<dbReference type="PROSITE" id="PS51379">
    <property type="entry name" value="4FE4S_FER_2"/>
    <property type="match status" value="1"/>
</dbReference>
<keyword evidence="1" id="KW-0813">Transport</keyword>
<dbReference type="EMBL" id="NJBN01000004">
    <property type="protein sequence ID" value="TKJ40632.1"/>
    <property type="molecule type" value="Genomic_DNA"/>
</dbReference>
<keyword evidence="6" id="KW-0408">Iron</keyword>
<dbReference type="GO" id="GO:0006089">
    <property type="term" value="P:lactate metabolic process"/>
    <property type="evidence" value="ECO:0007669"/>
    <property type="project" value="InterPro"/>
</dbReference>
<evidence type="ECO:0000259" key="8">
    <source>
        <dbReference type="PROSITE" id="PS51379"/>
    </source>
</evidence>
<accession>A0A532V0G8</accession>
<dbReference type="Pfam" id="PF02589">
    <property type="entry name" value="LUD_dom"/>
    <property type="match status" value="1"/>
</dbReference>
<dbReference type="AlphaFoldDB" id="A0A532V0G8"/>
<evidence type="ECO:0000313" key="10">
    <source>
        <dbReference type="Proteomes" id="UP000319619"/>
    </source>
</evidence>
<dbReference type="InterPro" id="IPR017900">
    <property type="entry name" value="4Fe4S_Fe_S_CS"/>
</dbReference>
<comment type="caution">
    <text evidence="9">The sequence shown here is derived from an EMBL/GenBank/DDBJ whole genome shotgun (WGS) entry which is preliminary data.</text>
</comment>
<reference evidence="9 10" key="1">
    <citation type="submission" date="2017-06" db="EMBL/GenBank/DDBJ databases">
        <title>Novel microbial phyla capable of carbon fixation and sulfur reduction in deep-sea sediments.</title>
        <authorList>
            <person name="Huang J."/>
            <person name="Baker B."/>
            <person name="Wang Y."/>
        </authorList>
    </citation>
    <scope>NUCLEOTIDE SEQUENCE [LARGE SCALE GENOMIC DNA]</scope>
    <source>
        <strain evidence="9">B3_LCP</strain>
    </source>
</reference>
<dbReference type="Pfam" id="PF13183">
    <property type="entry name" value="Fer4_8"/>
    <property type="match status" value="1"/>
</dbReference>
<dbReference type="InterPro" id="IPR037171">
    <property type="entry name" value="NagB/RpiA_transferase-like"/>
</dbReference>
<evidence type="ECO:0000256" key="6">
    <source>
        <dbReference type="ARBA" id="ARBA00023004"/>
    </source>
</evidence>
<keyword evidence="3" id="KW-0479">Metal-binding</keyword>
<evidence type="ECO:0000313" key="9">
    <source>
        <dbReference type="EMBL" id="TKJ40632.1"/>
    </source>
</evidence>
<dbReference type="GO" id="GO:0051539">
    <property type="term" value="F:4 iron, 4 sulfur cluster binding"/>
    <property type="evidence" value="ECO:0007669"/>
    <property type="project" value="UniProtKB-KW"/>
</dbReference>
<keyword evidence="5" id="KW-0249">Electron transport</keyword>